<evidence type="ECO:0000256" key="3">
    <source>
        <dbReference type="PROSITE-ProRule" id="PRU00023"/>
    </source>
</evidence>
<dbReference type="InterPro" id="IPR001638">
    <property type="entry name" value="Solute-binding_3/MltF_N"/>
</dbReference>
<keyword evidence="2 3" id="KW-0040">ANK repeat</keyword>
<dbReference type="SMART" id="SM00248">
    <property type="entry name" value="ANK"/>
    <property type="match status" value="5"/>
</dbReference>
<feature type="repeat" description="ANK" evidence="3">
    <location>
        <begin position="540"/>
        <end position="572"/>
    </location>
</feature>
<feature type="domain" description="Solute-binding protein family 3/N-terminal" evidence="6">
    <location>
        <begin position="61"/>
        <end position="293"/>
    </location>
</feature>
<evidence type="ECO:0000256" key="2">
    <source>
        <dbReference type="ARBA" id="ARBA00023043"/>
    </source>
</evidence>
<dbReference type="Proteomes" id="UP000094501">
    <property type="component" value="Unassembled WGS sequence"/>
</dbReference>
<feature type="chain" id="PRO_5009138797" description="Solute-binding protein family 3/N-terminal domain-containing protein" evidence="5">
    <location>
        <begin position="24"/>
        <end position="626"/>
    </location>
</feature>
<gene>
    <name evidence="7" type="ORF">AUC68_09725</name>
</gene>
<evidence type="ECO:0000313" key="8">
    <source>
        <dbReference type="Proteomes" id="UP000094501"/>
    </source>
</evidence>
<keyword evidence="1" id="KW-0677">Repeat</keyword>
<feature type="repeat" description="ANK" evidence="3">
    <location>
        <begin position="393"/>
        <end position="425"/>
    </location>
</feature>
<dbReference type="NCBIfam" id="TIGR03871">
    <property type="entry name" value="ABC_peri_MoxJ_2"/>
    <property type="match status" value="1"/>
</dbReference>
<evidence type="ECO:0000256" key="4">
    <source>
        <dbReference type="SAM" id="MobiDB-lite"/>
    </source>
</evidence>
<dbReference type="PANTHER" id="PTHR24171">
    <property type="entry name" value="ANKYRIN REPEAT DOMAIN-CONTAINING PROTEIN 39-RELATED"/>
    <property type="match status" value="1"/>
</dbReference>
<dbReference type="STRING" id="1774968.AUC68_09725"/>
<dbReference type="AlphaFoldDB" id="A0A1E3VZH4"/>
<dbReference type="SUPFAM" id="SSF53850">
    <property type="entry name" value="Periplasmic binding protein-like II"/>
    <property type="match status" value="1"/>
</dbReference>
<dbReference type="Gene3D" id="1.25.40.20">
    <property type="entry name" value="Ankyrin repeat-containing domain"/>
    <property type="match status" value="2"/>
</dbReference>
<name>A0A1E3VZH4_9HYPH</name>
<evidence type="ECO:0000256" key="5">
    <source>
        <dbReference type="SAM" id="SignalP"/>
    </source>
</evidence>
<evidence type="ECO:0000313" key="7">
    <source>
        <dbReference type="EMBL" id="ODR98661.1"/>
    </source>
</evidence>
<keyword evidence="8" id="KW-1185">Reference proteome</keyword>
<dbReference type="SMART" id="SM00062">
    <property type="entry name" value="PBPb"/>
    <property type="match status" value="1"/>
</dbReference>
<evidence type="ECO:0000259" key="6">
    <source>
        <dbReference type="SMART" id="SM00062"/>
    </source>
</evidence>
<evidence type="ECO:0000256" key="1">
    <source>
        <dbReference type="ARBA" id="ARBA00022737"/>
    </source>
</evidence>
<feature type="repeat" description="ANK" evidence="3">
    <location>
        <begin position="426"/>
        <end position="458"/>
    </location>
</feature>
<accession>A0A1E3VZH4</accession>
<sequence length="626" mass="68452">MTCTAVFTAFLCFMNGAIELAQAEETAEFLSQGFADKTWDELTSAEHTKAKEIARKMKIDTLRVCADPGNMPLSNEKREGFENKIIDIVAEKLDAGIVYFWRPQIDRGLTRQTFDNYECDVLLGMPAHYESVLTTTPIYRTPYVFVTRADDGIVIKDFDDPRLQELRLGLFQHSGLRLVLSKHGVMQDINIHVLSHDADLVPEKQPWRQVQQVVDGELDVAGVFGPFAGFLKTMRGENIAIQPVNLMDDEIPLEFDLALGVQPTNIVLKYMLDNALEESRDEIADVLAEYGVPLVQCSKCVVQGDLPSHGTFFTDRQKKIRALYLTALTKTREALKKDQASADQVVTEKRLDQWLNDGANIDEELSNAVTGTDRERTAFLLGRGADINKLNLMGLAPLHTAARARDSEMIAFLIAHGADPNRLDRDGWTALLHAAFRNHVPSIEALVQAGADMEIASPNGATPLAIAIMERKYFAADALMDAGAKLDEAVGSEGLTPLMVVASQPLKKGRAARFNQGMSSLDVARRLIEGGADVNARSKNGVTPLMIAASHDNPPLIGILLQSGADPNVKTPTGQTALDIAKANQNKAAAMQLELSTKRRTPKTNKSGRGPDDAPGKASAALMEVK</sequence>
<dbReference type="Gene3D" id="3.40.190.10">
    <property type="entry name" value="Periplasmic binding protein-like II"/>
    <property type="match status" value="2"/>
</dbReference>
<proteinExistence type="predicted"/>
<dbReference type="InterPro" id="IPR036770">
    <property type="entry name" value="Ankyrin_rpt-contain_sf"/>
</dbReference>
<reference evidence="7 8" key="1">
    <citation type="journal article" date="2016" name="Environ. Microbiol.">
        <title>New Methyloceanibacter diversity from North Sea sediments includes methanotroph containing solely the soluble methane monooxygenase.</title>
        <authorList>
            <person name="Vekeman B."/>
            <person name="Kerckhof F.M."/>
            <person name="Cremers G."/>
            <person name="de Vos P."/>
            <person name="Vandamme P."/>
            <person name="Boon N."/>
            <person name="Op den Camp H.J."/>
            <person name="Heylen K."/>
        </authorList>
    </citation>
    <scope>NUCLEOTIDE SEQUENCE [LARGE SCALE GENOMIC DNA]</scope>
    <source>
        <strain evidence="7 8">R-67174</strain>
    </source>
</reference>
<dbReference type="Pfam" id="PF13857">
    <property type="entry name" value="Ank_5"/>
    <property type="match status" value="1"/>
</dbReference>
<dbReference type="SUPFAM" id="SSF48403">
    <property type="entry name" value="Ankyrin repeat"/>
    <property type="match status" value="1"/>
</dbReference>
<dbReference type="InterPro" id="IPR022448">
    <property type="entry name" value="Quinoprotein_dehydrogenase"/>
</dbReference>
<feature type="signal peptide" evidence="5">
    <location>
        <begin position="1"/>
        <end position="23"/>
    </location>
</feature>
<dbReference type="InterPro" id="IPR002110">
    <property type="entry name" value="Ankyrin_rpt"/>
</dbReference>
<protein>
    <recommendedName>
        <fullName evidence="6">Solute-binding protein family 3/N-terminal domain-containing protein</fullName>
    </recommendedName>
</protein>
<feature type="region of interest" description="Disordered" evidence="4">
    <location>
        <begin position="592"/>
        <end position="626"/>
    </location>
</feature>
<keyword evidence="5" id="KW-0732">Signal</keyword>
<dbReference type="EMBL" id="LPWG01000013">
    <property type="protein sequence ID" value="ODR98661.1"/>
    <property type="molecule type" value="Genomic_DNA"/>
</dbReference>
<dbReference type="Pfam" id="PF12796">
    <property type="entry name" value="Ank_2"/>
    <property type="match status" value="1"/>
</dbReference>
<organism evidence="7 8">
    <name type="scientific">Methyloceanibacter methanicus</name>
    <dbReference type="NCBI Taxonomy" id="1774968"/>
    <lineage>
        <taxon>Bacteria</taxon>
        <taxon>Pseudomonadati</taxon>
        <taxon>Pseudomonadota</taxon>
        <taxon>Alphaproteobacteria</taxon>
        <taxon>Hyphomicrobiales</taxon>
        <taxon>Hyphomicrobiaceae</taxon>
        <taxon>Methyloceanibacter</taxon>
    </lineage>
</organism>
<dbReference type="PROSITE" id="PS50088">
    <property type="entry name" value="ANK_REPEAT"/>
    <property type="match status" value="3"/>
</dbReference>
<comment type="caution">
    <text evidence="7">The sequence shown here is derived from an EMBL/GenBank/DDBJ whole genome shotgun (WGS) entry which is preliminary data.</text>
</comment>
<dbReference type="PROSITE" id="PS50297">
    <property type="entry name" value="ANK_REP_REGION"/>
    <property type="match status" value="3"/>
</dbReference>